<dbReference type="EnsemblMetazoa" id="SCAU015172-RA">
    <property type="protein sequence ID" value="SCAU015172-PA"/>
    <property type="gene ID" value="SCAU015172"/>
</dbReference>
<dbReference type="AlphaFoldDB" id="A0A1I8Q9Q8"/>
<evidence type="ECO:0000313" key="13">
    <source>
        <dbReference type="Proteomes" id="UP000095300"/>
    </source>
</evidence>
<keyword evidence="4 11" id="KW-0808">Transferase</keyword>
<feature type="transmembrane region" description="Helical" evidence="11">
    <location>
        <begin position="48"/>
        <end position="67"/>
    </location>
</feature>
<proteinExistence type="inferred from homology"/>
<dbReference type="CDD" id="cd07987">
    <property type="entry name" value="LPLAT_MGAT-like"/>
    <property type="match status" value="1"/>
</dbReference>
<dbReference type="VEuPathDB" id="VectorBase:SCAU015172"/>
<evidence type="ECO:0000256" key="6">
    <source>
        <dbReference type="ARBA" id="ARBA00022824"/>
    </source>
</evidence>
<name>A0A1I8Q9Q8_STOCA</name>
<protein>
    <recommendedName>
        <fullName evidence="11">Acyltransferase</fullName>
        <ecNumber evidence="11">2.3.1.-</ecNumber>
    </recommendedName>
</protein>
<dbReference type="GO" id="GO:0005789">
    <property type="term" value="C:endoplasmic reticulum membrane"/>
    <property type="evidence" value="ECO:0007669"/>
    <property type="project" value="UniProtKB-SubCell"/>
</dbReference>
<dbReference type="PANTHER" id="PTHR12317:SF79">
    <property type="entry name" value="ACYLTRANSFERASE"/>
    <property type="match status" value="1"/>
</dbReference>
<dbReference type="Pfam" id="PF03982">
    <property type="entry name" value="DAGAT"/>
    <property type="match status" value="1"/>
</dbReference>
<evidence type="ECO:0000256" key="8">
    <source>
        <dbReference type="ARBA" id="ARBA00023098"/>
    </source>
</evidence>
<keyword evidence="3" id="KW-0444">Lipid biosynthesis</keyword>
<dbReference type="Proteomes" id="UP000095300">
    <property type="component" value="Unassembled WGS sequence"/>
</dbReference>
<dbReference type="GO" id="GO:0019432">
    <property type="term" value="P:triglyceride biosynthetic process"/>
    <property type="evidence" value="ECO:0007669"/>
    <property type="project" value="TreeGrafter"/>
</dbReference>
<evidence type="ECO:0000313" key="12">
    <source>
        <dbReference type="EnsemblMetazoa" id="SCAU015172-PA"/>
    </source>
</evidence>
<gene>
    <name evidence="12" type="primary">106084026</name>
</gene>
<evidence type="ECO:0000256" key="7">
    <source>
        <dbReference type="ARBA" id="ARBA00022989"/>
    </source>
</evidence>
<evidence type="ECO:0000256" key="3">
    <source>
        <dbReference type="ARBA" id="ARBA00022516"/>
    </source>
</evidence>
<evidence type="ECO:0000256" key="5">
    <source>
        <dbReference type="ARBA" id="ARBA00022692"/>
    </source>
</evidence>
<dbReference type="EC" id="2.3.1.-" evidence="11"/>
<dbReference type="STRING" id="35570.A0A1I8Q9Q8"/>
<sequence>MLEPPVEYLKNSESEILKKPMGTSIAATSNVASSPCVSDSFRGYLQTFAAGLYLNLFMYLPFIAWFFTAFLMIYFGFLGRTLLFIYFAYIYYDHKTTHSTIHGNGLMFFRDNFLTDLAREYYPVKLVKTAELPPNRNYLVACFPHGVISTGIAVNMSINIRSWLELFPGVRPKLVTLDMYLRTPFLRDLGRSWGFVASAKEAIMRQLNKSNDPHHPHNSDGFTSNALGIVIGGAQEAFDSRPGKYILTLKQRMGFVKIAIQTGCPIVPSFSFGEVDILDQLDSPSNTLLKKFQVLFKRVTGIAPIIAIGRGFIRQGLGVLPFRKPIVQVVGAPIDVKKTAEPDPKYVDEIHQKVIDSVNEMFEKYKYKYIENPESTKLIIN</sequence>
<keyword evidence="9 11" id="KW-0472">Membrane</keyword>
<keyword evidence="10" id="KW-0012">Acyltransferase</keyword>
<evidence type="ECO:0000256" key="2">
    <source>
        <dbReference type="ARBA" id="ARBA00005420"/>
    </source>
</evidence>
<keyword evidence="7 11" id="KW-1133">Transmembrane helix</keyword>
<accession>A0A1I8Q9Q8</accession>
<dbReference type="OrthoDB" id="264532at2759"/>
<dbReference type="KEGG" id="scac:106084026"/>
<keyword evidence="8" id="KW-0443">Lipid metabolism</keyword>
<keyword evidence="13" id="KW-1185">Reference proteome</keyword>
<keyword evidence="6 11" id="KW-0256">Endoplasmic reticulum</keyword>
<keyword evidence="5 11" id="KW-0812">Transmembrane</keyword>
<evidence type="ECO:0000256" key="11">
    <source>
        <dbReference type="RuleBase" id="RU367023"/>
    </source>
</evidence>
<comment type="similarity">
    <text evidence="2 11">Belongs to the diacylglycerol acyltransferase family.</text>
</comment>
<evidence type="ECO:0000256" key="9">
    <source>
        <dbReference type="ARBA" id="ARBA00023136"/>
    </source>
</evidence>
<comment type="subcellular location">
    <subcellularLocation>
        <location evidence="1 11">Endoplasmic reticulum membrane</location>
        <topology evidence="1 11">Multi-pass membrane protein</topology>
    </subcellularLocation>
</comment>
<dbReference type="PANTHER" id="PTHR12317">
    <property type="entry name" value="DIACYLGLYCEROL O-ACYLTRANSFERASE"/>
    <property type="match status" value="1"/>
</dbReference>
<organism evidence="12 13">
    <name type="scientific">Stomoxys calcitrans</name>
    <name type="common">Stable fly</name>
    <name type="synonym">Conops calcitrans</name>
    <dbReference type="NCBI Taxonomy" id="35570"/>
    <lineage>
        <taxon>Eukaryota</taxon>
        <taxon>Metazoa</taxon>
        <taxon>Ecdysozoa</taxon>
        <taxon>Arthropoda</taxon>
        <taxon>Hexapoda</taxon>
        <taxon>Insecta</taxon>
        <taxon>Pterygota</taxon>
        <taxon>Neoptera</taxon>
        <taxon>Endopterygota</taxon>
        <taxon>Diptera</taxon>
        <taxon>Brachycera</taxon>
        <taxon>Muscomorpha</taxon>
        <taxon>Muscoidea</taxon>
        <taxon>Muscidae</taxon>
        <taxon>Stomoxys</taxon>
    </lineage>
</organism>
<dbReference type="InterPro" id="IPR007130">
    <property type="entry name" value="DAGAT"/>
</dbReference>
<comment type="caution">
    <text evidence="11">Lacks conserved residue(s) required for the propagation of feature annotation.</text>
</comment>
<evidence type="ECO:0000256" key="4">
    <source>
        <dbReference type="ARBA" id="ARBA00022679"/>
    </source>
</evidence>
<dbReference type="GO" id="GO:0004144">
    <property type="term" value="F:diacylglycerol O-acyltransferase activity"/>
    <property type="evidence" value="ECO:0007669"/>
    <property type="project" value="TreeGrafter"/>
</dbReference>
<evidence type="ECO:0000256" key="10">
    <source>
        <dbReference type="ARBA" id="ARBA00023315"/>
    </source>
</evidence>
<reference evidence="12" key="1">
    <citation type="submission" date="2020-05" db="UniProtKB">
        <authorList>
            <consortium name="EnsemblMetazoa"/>
        </authorList>
    </citation>
    <scope>IDENTIFICATION</scope>
    <source>
        <strain evidence="12">USDA</strain>
    </source>
</reference>
<evidence type="ECO:0000256" key="1">
    <source>
        <dbReference type="ARBA" id="ARBA00004477"/>
    </source>
</evidence>